<dbReference type="EMBL" id="CP016359">
    <property type="protein sequence ID" value="APU66730.1"/>
    <property type="molecule type" value="Genomic_DNA"/>
</dbReference>
<proteinExistence type="predicted"/>
<evidence type="ECO:0000313" key="1">
    <source>
        <dbReference type="EMBL" id="APU66730.1"/>
    </source>
</evidence>
<dbReference type="KEGG" id="gfl:GRFL_0006"/>
<protein>
    <submittedName>
        <fullName evidence="1">Uncharacterized protein</fullName>
    </submittedName>
</protein>
<evidence type="ECO:0000313" key="2">
    <source>
        <dbReference type="Proteomes" id="UP000186230"/>
    </source>
</evidence>
<dbReference type="OrthoDB" id="1441843at2"/>
<dbReference type="AlphaFoldDB" id="A0A1L7HZG3"/>
<dbReference type="Proteomes" id="UP000186230">
    <property type="component" value="Chromosome"/>
</dbReference>
<sequence length="218" mass="25229">MKKIALLILLFVGGGLMAQNTVAFASARGMRIFTKEKEPDTFTGTPYFEKDFVLGTIHDEQGRSQPAFLRYNAVEDVVVVKLDKLEKDSYMLPKLSKISYELPGYTYYIDQIDTEDGIKESYFASYFKGNKSQFIGIPKVDIINPQKAATGYEKDKPAHIDVEMEYYISIDGGKFKETRLKEKDLEDFFKSDKMEEYFDEHKIKDEKDVVEMLKFYES</sequence>
<keyword evidence="2" id="KW-1185">Reference proteome</keyword>
<gene>
    <name evidence="1" type="ORF">GRFL_0006</name>
</gene>
<accession>A0A1L7HZG3</accession>
<reference evidence="1 2" key="1">
    <citation type="submission" date="2016-07" db="EMBL/GenBank/DDBJ databases">
        <title>Multi-omics approach to identify versatile polysaccharide utilization systems of a marine flavobacterium Gramella flava.</title>
        <authorList>
            <person name="Tang K."/>
        </authorList>
    </citation>
    <scope>NUCLEOTIDE SEQUENCE [LARGE SCALE GENOMIC DNA]</scope>
    <source>
        <strain evidence="1 2">JLT2011</strain>
    </source>
</reference>
<dbReference type="RefSeq" id="WP_083642386.1">
    <property type="nucleotide sequence ID" value="NZ_AMRU01000010.1"/>
</dbReference>
<organism evidence="1 2">
    <name type="scientific">Christiangramia flava JLT2011</name>
    <dbReference type="NCBI Taxonomy" id="1229726"/>
    <lineage>
        <taxon>Bacteria</taxon>
        <taxon>Pseudomonadati</taxon>
        <taxon>Bacteroidota</taxon>
        <taxon>Flavobacteriia</taxon>
        <taxon>Flavobacteriales</taxon>
        <taxon>Flavobacteriaceae</taxon>
        <taxon>Christiangramia</taxon>
    </lineage>
</organism>
<name>A0A1L7HZG3_9FLAO</name>